<organism evidence="1 2">
    <name type="scientific">Artomyces pyxidatus</name>
    <dbReference type="NCBI Taxonomy" id="48021"/>
    <lineage>
        <taxon>Eukaryota</taxon>
        <taxon>Fungi</taxon>
        <taxon>Dikarya</taxon>
        <taxon>Basidiomycota</taxon>
        <taxon>Agaricomycotina</taxon>
        <taxon>Agaricomycetes</taxon>
        <taxon>Russulales</taxon>
        <taxon>Auriscalpiaceae</taxon>
        <taxon>Artomyces</taxon>
    </lineage>
</organism>
<reference evidence="1" key="1">
    <citation type="submission" date="2021-03" db="EMBL/GenBank/DDBJ databases">
        <authorList>
            <consortium name="DOE Joint Genome Institute"/>
            <person name="Ahrendt S."/>
            <person name="Looney B.P."/>
            <person name="Miyauchi S."/>
            <person name="Morin E."/>
            <person name="Drula E."/>
            <person name="Courty P.E."/>
            <person name="Chicoki N."/>
            <person name="Fauchery L."/>
            <person name="Kohler A."/>
            <person name="Kuo A."/>
            <person name="Labutti K."/>
            <person name="Pangilinan J."/>
            <person name="Lipzen A."/>
            <person name="Riley R."/>
            <person name="Andreopoulos W."/>
            <person name="He G."/>
            <person name="Johnson J."/>
            <person name="Barry K.W."/>
            <person name="Grigoriev I.V."/>
            <person name="Nagy L."/>
            <person name="Hibbett D."/>
            <person name="Henrissat B."/>
            <person name="Matheny P.B."/>
            <person name="Labbe J."/>
            <person name="Martin F."/>
        </authorList>
    </citation>
    <scope>NUCLEOTIDE SEQUENCE</scope>
    <source>
        <strain evidence="1">HHB10654</strain>
    </source>
</reference>
<name>A0ACB8SQH1_9AGAM</name>
<comment type="caution">
    <text evidence="1">The sequence shown here is derived from an EMBL/GenBank/DDBJ whole genome shotgun (WGS) entry which is preliminary data.</text>
</comment>
<gene>
    <name evidence="1" type="ORF">BV25DRAFT_1890989</name>
</gene>
<reference evidence="1" key="2">
    <citation type="journal article" date="2022" name="New Phytol.">
        <title>Evolutionary transition to the ectomycorrhizal habit in the genomes of a hyperdiverse lineage of mushroom-forming fungi.</title>
        <authorList>
            <person name="Looney B."/>
            <person name="Miyauchi S."/>
            <person name="Morin E."/>
            <person name="Drula E."/>
            <person name="Courty P.E."/>
            <person name="Kohler A."/>
            <person name="Kuo A."/>
            <person name="LaButti K."/>
            <person name="Pangilinan J."/>
            <person name="Lipzen A."/>
            <person name="Riley R."/>
            <person name="Andreopoulos W."/>
            <person name="He G."/>
            <person name="Johnson J."/>
            <person name="Nolan M."/>
            <person name="Tritt A."/>
            <person name="Barry K.W."/>
            <person name="Grigoriev I.V."/>
            <person name="Nagy L.G."/>
            <person name="Hibbett D."/>
            <person name="Henrissat B."/>
            <person name="Matheny P.B."/>
            <person name="Labbe J."/>
            <person name="Martin F.M."/>
        </authorList>
    </citation>
    <scope>NUCLEOTIDE SEQUENCE</scope>
    <source>
        <strain evidence="1">HHB10654</strain>
    </source>
</reference>
<keyword evidence="2" id="KW-1185">Reference proteome</keyword>
<keyword evidence="1" id="KW-0645">Protease</keyword>
<dbReference type="EMBL" id="MU277233">
    <property type="protein sequence ID" value="KAI0058619.1"/>
    <property type="molecule type" value="Genomic_DNA"/>
</dbReference>
<protein>
    <submittedName>
        <fullName evidence="1">Acid protease</fullName>
    </submittedName>
</protein>
<sequence length="413" mass="43720">MYFSAAFVLAALPSLATAIPVAEPSGQAIPIARRNNLRRADGTVDVSKLSRKITHSVAKIQKGFAAYNANTGEVHPLASGIVASAKRATGSDALTDDEAQLWYGTVEIGTPPHKFTVDFDTGSSDLFVPASTCGKTCSGHNKWKVSASSTAKDLKKTFKLAYGDGSHVSGEQYKDTVSIAGLTAKGQTLGAAKVYSAGFETDEFPPDGLMGMGFKSISDYNADPLFQTLVKQGKVSDASFGFKFSDHGSELYLGGVNHKHYSGDFAYVPVTKEGYWQTDFQGISVNGKSVVGHAAAIIDTGTTQIVGDPKSVAAIHKHIPGAKSAPKYGDGIYTVPCDFNTHTSIKFGGRTFSINPKTVPVGQVSSGSKTCISGFAADKTLNGEFWIVGDVFLQNVYTKFDVGHKRIGFAKLA</sequence>
<accession>A0ACB8SQH1</accession>
<evidence type="ECO:0000313" key="2">
    <source>
        <dbReference type="Proteomes" id="UP000814140"/>
    </source>
</evidence>
<evidence type="ECO:0000313" key="1">
    <source>
        <dbReference type="EMBL" id="KAI0058619.1"/>
    </source>
</evidence>
<keyword evidence="1" id="KW-0378">Hydrolase</keyword>
<proteinExistence type="predicted"/>
<dbReference type="Proteomes" id="UP000814140">
    <property type="component" value="Unassembled WGS sequence"/>
</dbReference>